<dbReference type="GO" id="GO:0019346">
    <property type="term" value="P:transsulfuration"/>
    <property type="evidence" value="ECO:0007669"/>
    <property type="project" value="InterPro"/>
</dbReference>
<evidence type="ECO:0000256" key="3">
    <source>
        <dbReference type="RuleBase" id="RU362118"/>
    </source>
</evidence>
<evidence type="ECO:0000256" key="2">
    <source>
        <dbReference type="ARBA" id="ARBA00022898"/>
    </source>
</evidence>
<accession>A0A5N6J8P0</accession>
<evidence type="ECO:0000313" key="5">
    <source>
        <dbReference type="Proteomes" id="UP000326289"/>
    </source>
</evidence>
<dbReference type="Proteomes" id="UP000326289">
    <property type="component" value="Unassembled WGS sequence"/>
</dbReference>
<keyword evidence="2 3" id="KW-0663">Pyridoxal phosphate</keyword>
<sequence>MTTDKKGSALTAEALQKALLKLSMATKAMHTYAFVSPHGAVAPAMHMVVNYRYGRDPEISANAPFDSHVYSRHSAPNINRLNVMLLILFAGVRKFDLSDLERLGPGDVVHVETPLNPTGEARNFAYYPAKAHERGVFLSVDATFAPPQWQDPLKFGADTFVHSKEGWAETLHAEHKALGHVIGSLEGWQGIRSVRTIHLRVMRQAETARLVQWHYEEMQNPNTDASIQYEALKDDWLQKQMPGGFTTLP</sequence>
<dbReference type="PANTHER" id="PTHR11808:SF35">
    <property type="entry name" value="CYSTATHIONINE GAMMA-SYNTHASE (AFU_ORTHOLOGUE AFUA_7G01590)"/>
    <property type="match status" value="1"/>
</dbReference>
<dbReference type="PANTHER" id="PTHR11808">
    <property type="entry name" value="TRANS-SULFURATION ENZYME FAMILY MEMBER"/>
    <property type="match status" value="1"/>
</dbReference>
<protein>
    <submittedName>
        <fullName evidence="4">Uncharacterized protein</fullName>
    </submittedName>
</protein>
<dbReference type="InterPro" id="IPR015421">
    <property type="entry name" value="PyrdxlP-dep_Trfase_major"/>
</dbReference>
<comment type="similarity">
    <text evidence="3">Belongs to the trans-sulfuration enzymes family.</text>
</comment>
<dbReference type="SUPFAM" id="SSF53383">
    <property type="entry name" value="PLP-dependent transferases"/>
    <property type="match status" value="1"/>
</dbReference>
<dbReference type="InterPro" id="IPR000277">
    <property type="entry name" value="Cys/Met-Metab_PyrdxlP-dep_enz"/>
</dbReference>
<evidence type="ECO:0000256" key="1">
    <source>
        <dbReference type="ARBA" id="ARBA00001933"/>
    </source>
</evidence>
<dbReference type="Pfam" id="PF01053">
    <property type="entry name" value="Cys_Met_Meta_PP"/>
    <property type="match status" value="1"/>
</dbReference>
<keyword evidence="5" id="KW-1185">Reference proteome</keyword>
<dbReference type="InterPro" id="IPR015424">
    <property type="entry name" value="PyrdxlP-dep_Trfase"/>
</dbReference>
<proteinExistence type="inferred from homology"/>
<gene>
    <name evidence="4" type="ORF">BDV30DRAFT_225232</name>
</gene>
<dbReference type="GO" id="GO:0005737">
    <property type="term" value="C:cytoplasm"/>
    <property type="evidence" value="ECO:0007669"/>
    <property type="project" value="TreeGrafter"/>
</dbReference>
<dbReference type="GO" id="GO:0030170">
    <property type="term" value="F:pyridoxal phosphate binding"/>
    <property type="evidence" value="ECO:0007669"/>
    <property type="project" value="InterPro"/>
</dbReference>
<comment type="cofactor">
    <cofactor evidence="1 3">
        <name>pyridoxal 5'-phosphate</name>
        <dbReference type="ChEBI" id="CHEBI:597326"/>
    </cofactor>
</comment>
<name>A0A5N6J8P0_9EURO</name>
<reference evidence="4 5" key="1">
    <citation type="submission" date="2019-04" db="EMBL/GenBank/DDBJ databases">
        <title>Fungal friends and foes A comparative genomics study of 23 Aspergillus species from section Flavi.</title>
        <authorList>
            <consortium name="DOE Joint Genome Institute"/>
            <person name="Kjaerbolling I."/>
            <person name="Vesth T.C."/>
            <person name="Frisvad J.C."/>
            <person name="Nybo J.L."/>
            <person name="Theobald S."/>
            <person name="Kildgaard S."/>
            <person name="Petersen T.I."/>
            <person name="Kuo A."/>
            <person name="Sato A."/>
            <person name="Lyhne E.K."/>
            <person name="Kogle M.E."/>
            <person name="Wiebenga A."/>
            <person name="Kun R.S."/>
            <person name="Lubbers R.J."/>
            <person name="Makela M.R."/>
            <person name="Barry K."/>
            <person name="Chovatia M."/>
            <person name="Clum A."/>
            <person name="Daum C."/>
            <person name="Haridas S."/>
            <person name="He G."/>
            <person name="LaButti K."/>
            <person name="Lipzen A."/>
            <person name="Mondo S."/>
            <person name="Pangilinan J."/>
            <person name="Riley R."/>
            <person name="Salamov A."/>
            <person name="Simmons B.A."/>
            <person name="Magnuson J.K."/>
            <person name="Henrissat B."/>
            <person name="Mortensen U.H."/>
            <person name="Larsen T.O."/>
            <person name="De vries R.P."/>
            <person name="Grigoriev I.V."/>
            <person name="Machida M."/>
            <person name="Baker S.E."/>
            <person name="Andersen M.R."/>
        </authorList>
    </citation>
    <scope>NUCLEOTIDE SEQUENCE [LARGE SCALE GENOMIC DNA]</scope>
    <source>
        <strain evidence="4 5">CBS 117635</strain>
    </source>
</reference>
<organism evidence="4 5">
    <name type="scientific">Aspergillus minisclerotigenes</name>
    <dbReference type="NCBI Taxonomy" id="656917"/>
    <lineage>
        <taxon>Eukaryota</taxon>
        <taxon>Fungi</taxon>
        <taxon>Dikarya</taxon>
        <taxon>Ascomycota</taxon>
        <taxon>Pezizomycotina</taxon>
        <taxon>Eurotiomycetes</taxon>
        <taxon>Eurotiomycetidae</taxon>
        <taxon>Eurotiales</taxon>
        <taxon>Aspergillaceae</taxon>
        <taxon>Aspergillus</taxon>
        <taxon>Aspergillus subgen. Circumdati</taxon>
    </lineage>
</organism>
<dbReference type="EMBL" id="ML732783">
    <property type="protein sequence ID" value="KAB8275176.1"/>
    <property type="molecule type" value="Genomic_DNA"/>
</dbReference>
<dbReference type="AlphaFoldDB" id="A0A5N6J8P0"/>
<evidence type="ECO:0000313" key="4">
    <source>
        <dbReference type="EMBL" id="KAB8275176.1"/>
    </source>
</evidence>
<dbReference type="GO" id="GO:0016846">
    <property type="term" value="F:carbon-sulfur lyase activity"/>
    <property type="evidence" value="ECO:0007669"/>
    <property type="project" value="TreeGrafter"/>
</dbReference>
<dbReference type="Gene3D" id="3.40.640.10">
    <property type="entry name" value="Type I PLP-dependent aspartate aminotransferase-like (Major domain)"/>
    <property type="match status" value="1"/>
</dbReference>